<reference evidence="8 9" key="1">
    <citation type="journal article" date="2015" name="Sci. Rep.">
        <title>Genome of the facultative scuticociliatosis pathogen Pseudocohnilembus persalinus provides insight into its virulence through horizontal gene transfer.</title>
        <authorList>
            <person name="Xiong J."/>
            <person name="Wang G."/>
            <person name="Cheng J."/>
            <person name="Tian M."/>
            <person name="Pan X."/>
            <person name="Warren A."/>
            <person name="Jiang C."/>
            <person name="Yuan D."/>
            <person name="Miao W."/>
        </authorList>
    </citation>
    <scope>NUCLEOTIDE SEQUENCE [LARGE SCALE GENOMIC DNA]</scope>
    <source>
        <strain evidence="8">36N120E</strain>
    </source>
</reference>
<dbReference type="Proteomes" id="UP000054937">
    <property type="component" value="Unassembled WGS sequence"/>
</dbReference>
<comment type="caution">
    <text evidence="8">The sequence shown here is derived from an EMBL/GenBank/DDBJ whole genome shotgun (WGS) entry which is preliminary data.</text>
</comment>
<evidence type="ECO:0000256" key="6">
    <source>
        <dbReference type="RuleBase" id="RU000304"/>
    </source>
</evidence>
<feature type="domain" description="Protein kinase" evidence="7">
    <location>
        <begin position="9"/>
        <end position="255"/>
    </location>
</feature>
<keyword evidence="6" id="KW-0723">Serine/threonine-protein kinase</keyword>
<dbReference type="InterPro" id="IPR045269">
    <property type="entry name" value="Atg1-like"/>
</dbReference>
<dbReference type="OrthoDB" id="1405469at2759"/>
<evidence type="ECO:0000259" key="7">
    <source>
        <dbReference type="PROSITE" id="PS50011"/>
    </source>
</evidence>
<evidence type="ECO:0000256" key="2">
    <source>
        <dbReference type="ARBA" id="ARBA00022741"/>
    </source>
</evidence>
<dbReference type="InterPro" id="IPR011009">
    <property type="entry name" value="Kinase-like_dom_sf"/>
</dbReference>
<dbReference type="GO" id="GO:0005829">
    <property type="term" value="C:cytosol"/>
    <property type="evidence" value="ECO:0007669"/>
    <property type="project" value="TreeGrafter"/>
</dbReference>
<dbReference type="GO" id="GO:0016020">
    <property type="term" value="C:membrane"/>
    <property type="evidence" value="ECO:0007669"/>
    <property type="project" value="TreeGrafter"/>
</dbReference>
<dbReference type="GO" id="GO:0004674">
    <property type="term" value="F:protein serine/threonine kinase activity"/>
    <property type="evidence" value="ECO:0007669"/>
    <property type="project" value="UniProtKB-KW"/>
</dbReference>
<dbReference type="EMBL" id="LDAU01000090">
    <property type="protein sequence ID" value="KRX07016.1"/>
    <property type="molecule type" value="Genomic_DNA"/>
</dbReference>
<protein>
    <submittedName>
        <fullName evidence="8">Protein kinase-like domain</fullName>
    </submittedName>
</protein>
<dbReference type="AlphaFoldDB" id="A0A0V0QYQ3"/>
<evidence type="ECO:0000313" key="8">
    <source>
        <dbReference type="EMBL" id="KRX07016.1"/>
    </source>
</evidence>
<dbReference type="GO" id="GO:0010506">
    <property type="term" value="P:regulation of autophagy"/>
    <property type="evidence" value="ECO:0007669"/>
    <property type="project" value="InterPro"/>
</dbReference>
<dbReference type="GO" id="GO:0000045">
    <property type="term" value="P:autophagosome assembly"/>
    <property type="evidence" value="ECO:0007669"/>
    <property type="project" value="TreeGrafter"/>
</dbReference>
<dbReference type="PROSITE" id="PS00107">
    <property type="entry name" value="PROTEIN_KINASE_ATP"/>
    <property type="match status" value="1"/>
</dbReference>
<keyword evidence="1" id="KW-0808">Transferase</keyword>
<dbReference type="Pfam" id="PF00069">
    <property type="entry name" value="Pkinase"/>
    <property type="match status" value="1"/>
</dbReference>
<dbReference type="PANTHER" id="PTHR24348:SF22">
    <property type="entry name" value="NON-SPECIFIC SERINE_THREONINE PROTEIN KINASE"/>
    <property type="match status" value="1"/>
</dbReference>
<dbReference type="InterPro" id="IPR000719">
    <property type="entry name" value="Prot_kinase_dom"/>
</dbReference>
<keyword evidence="2 5" id="KW-0547">Nucleotide-binding</keyword>
<dbReference type="GO" id="GO:0000407">
    <property type="term" value="C:phagophore assembly site"/>
    <property type="evidence" value="ECO:0007669"/>
    <property type="project" value="TreeGrafter"/>
</dbReference>
<organism evidence="8 9">
    <name type="scientific">Pseudocohnilembus persalinus</name>
    <name type="common">Ciliate</name>
    <dbReference type="NCBI Taxonomy" id="266149"/>
    <lineage>
        <taxon>Eukaryota</taxon>
        <taxon>Sar</taxon>
        <taxon>Alveolata</taxon>
        <taxon>Ciliophora</taxon>
        <taxon>Intramacronucleata</taxon>
        <taxon>Oligohymenophorea</taxon>
        <taxon>Scuticociliatia</taxon>
        <taxon>Philasterida</taxon>
        <taxon>Pseudocohnilembidae</taxon>
        <taxon>Pseudocohnilembus</taxon>
    </lineage>
</organism>
<dbReference type="InParanoid" id="A0A0V0QYQ3"/>
<dbReference type="SMART" id="SM00220">
    <property type="entry name" value="S_TKc"/>
    <property type="match status" value="1"/>
</dbReference>
<proteinExistence type="inferred from homology"/>
<dbReference type="GO" id="GO:0005524">
    <property type="term" value="F:ATP binding"/>
    <property type="evidence" value="ECO:0007669"/>
    <property type="project" value="UniProtKB-UniRule"/>
</dbReference>
<evidence type="ECO:0000313" key="9">
    <source>
        <dbReference type="Proteomes" id="UP000054937"/>
    </source>
</evidence>
<comment type="similarity">
    <text evidence="6">Belongs to the protein kinase superfamily.</text>
</comment>
<name>A0A0V0QYQ3_PSEPJ</name>
<dbReference type="InterPro" id="IPR017441">
    <property type="entry name" value="Protein_kinase_ATP_BS"/>
</dbReference>
<evidence type="ECO:0000256" key="3">
    <source>
        <dbReference type="ARBA" id="ARBA00022777"/>
    </source>
</evidence>
<gene>
    <name evidence="8" type="ORF">PPERSA_07179</name>
</gene>
<dbReference type="PROSITE" id="PS50011">
    <property type="entry name" value="PROTEIN_KINASE_DOM"/>
    <property type="match status" value="1"/>
</dbReference>
<evidence type="ECO:0000256" key="4">
    <source>
        <dbReference type="ARBA" id="ARBA00022840"/>
    </source>
</evidence>
<evidence type="ECO:0000256" key="1">
    <source>
        <dbReference type="ARBA" id="ARBA00022679"/>
    </source>
</evidence>
<feature type="binding site" evidence="5">
    <location>
        <position position="39"/>
    </location>
    <ligand>
        <name>ATP</name>
        <dbReference type="ChEBI" id="CHEBI:30616"/>
    </ligand>
</feature>
<dbReference type="GO" id="GO:0005776">
    <property type="term" value="C:autophagosome"/>
    <property type="evidence" value="ECO:0007669"/>
    <property type="project" value="TreeGrafter"/>
</dbReference>
<dbReference type="SUPFAM" id="SSF56112">
    <property type="entry name" value="Protein kinase-like (PK-like)"/>
    <property type="match status" value="1"/>
</dbReference>
<dbReference type="CDD" id="cd00180">
    <property type="entry name" value="PKc"/>
    <property type="match status" value="1"/>
</dbReference>
<dbReference type="Gene3D" id="1.10.510.10">
    <property type="entry name" value="Transferase(Phosphotransferase) domain 1"/>
    <property type="match status" value="1"/>
</dbReference>
<keyword evidence="3 8" id="KW-0418">Kinase</keyword>
<evidence type="ECO:0000256" key="5">
    <source>
        <dbReference type="PROSITE-ProRule" id="PRU10141"/>
    </source>
</evidence>
<dbReference type="PANTHER" id="PTHR24348">
    <property type="entry name" value="SERINE/THREONINE-PROTEIN KINASE UNC-51-RELATED"/>
    <property type="match status" value="1"/>
</dbReference>
<keyword evidence="9" id="KW-1185">Reference proteome</keyword>
<sequence length="351" mass="41097">MVQLGAYEYDESKLLGEGSFAKVYLGNRVGNPLEIVAVKVIDISKCDSRFTDEINILQKLQSEYIVKIFDHVIRAQQQKCYLILEYCDEGTLADVNPKLNRFQAMRFFLQIVEGMKVLDKNKIIHRDLKLENILVHKGVAKITDFGFAKRMLANQLLVHSVKCGSPATMAPEIYLNNQQYQQYSMKNDIFSLAVILHELFYKIHPYNYEQQRLQNRDRVKVSNPHNLVEDFIQRALQHNPHLRMGFEQLFEHELIITFKDFLELDNMGNPVSDDYLLKKLGNQFKNIDPENHQEMQRKKQFWNQLIERDCNNNEVSVKEIQQIGQIQFPNWVGGLLLAILVGTYIFKHMFV</sequence>
<dbReference type="PROSITE" id="PS00108">
    <property type="entry name" value="PROTEIN_KINASE_ST"/>
    <property type="match status" value="1"/>
</dbReference>
<keyword evidence="4 5" id="KW-0067">ATP-binding</keyword>
<dbReference type="OMA" id="IMELCDE"/>
<accession>A0A0V0QYQ3</accession>
<dbReference type="InterPro" id="IPR008271">
    <property type="entry name" value="Ser/Thr_kinase_AS"/>
</dbReference>